<reference evidence="2 3" key="1">
    <citation type="submission" date="2014-04" db="EMBL/GenBank/DDBJ databases">
        <authorList>
            <consortium name="DOE Joint Genome Institute"/>
            <person name="Kuo A."/>
            <person name="Gay G."/>
            <person name="Dore J."/>
            <person name="Kohler A."/>
            <person name="Nagy L.G."/>
            <person name="Floudas D."/>
            <person name="Copeland A."/>
            <person name="Barry K.W."/>
            <person name="Cichocki N."/>
            <person name="Veneault-Fourrey C."/>
            <person name="LaButti K."/>
            <person name="Lindquist E.A."/>
            <person name="Lipzen A."/>
            <person name="Lundell T."/>
            <person name="Morin E."/>
            <person name="Murat C."/>
            <person name="Sun H."/>
            <person name="Tunlid A."/>
            <person name="Henrissat B."/>
            <person name="Grigoriev I.V."/>
            <person name="Hibbett D.S."/>
            <person name="Martin F."/>
            <person name="Nordberg H.P."/>
            <person name="Cantor M.N."/>
            <person name="Hua S.X."/>
        </authorList>
    </citation>
    <scope>NUCLEOTIDE SEQUENCE [LARGE SCALE GENOMIC DNA]</scope>
    <source>
        <strain evidence="3">h7</strain>
    </source>
</reference>
<dbReference type="InterPro" id="IPR002575">
    <property type="entry name" value="Aminoglycoside_PTrfase"/>
</dbReference>
<sequence length="217" mass="25174">MDFIAKNTTIPVPKVFDVFEFNGIPCLVQEFIDGSVLEDIWSKLNLHEKEHAILQLKGFMDQLRSLPPPNPGRVEAVDGRGFVNPRRETGEWGPFENPEEFSNFSWHGHIKRNFDRYPGSAQIYAKIAGRSYRTVFSHGDIGPHNLLWKDGRIVAMIDWEYAGWFPEYFDFTQTAAVCIDSGRKARDEFWQLFAKVVDSYPDELEVEQYSLGYQETW</sequence>
<dbReference type="InterPro" id="IPR051678">
    <property type="entry name" value="AGP_Transferase"/>
</dbReference>
<dbReference type="PANTHER" id="PTHR21310:SF58">
    <property type="entry name" value="AMINOGLYCOSIDE PHOSPHOTRANSFERASE DOMAIN-CONTAINING PROTEIN"/>
    <property type="match status" value="1"/>
</dbReference>
<reference evidence="3" key="2">
    <citation type="submission" date="2015-01" db="EMBL/GenBank/DDBJ databases">
        <title>Evolutionary Origins and Diversification of the Mycorrhizal Mutualists.</title>
        <authorList>
            <consortium name="DOE Joint Genome Institute"/>
            <consortium name="Mycorrhizal Genomics Consortium"/>
            <person name="Kohler A."/>
            <person name="Kuo A."/>
            <person name="Nagy L.G."/>
            <person name="Floudas D."/>
            <person name="Copeland A."/>
            <person name="Barry K.W."/>
            <person name="Cichocki N."/>
            <person name="Veneault-Fourrey C."/>
            <person name="LaButti K."/>
            <person name="Lindquist E.A."/>
            <person name="Lipzen A."/>
            <person name="Lundell T."/>
            <person name="Morin E."/>
            <person name="Murat C."/>
            <person name="Riley R."/>
            <person name="Ohm R."/>
            <person name="Sun H."/>
            <person name="Tunlid A."/>
            <person name="Henrissat B."/>
            <person name="Grigoriev I.V."/>
            <person name="Hibbett D.S."/>
            <person name="Martin F."/>
        </authorList>
    </citation>
    <scope>NUCLEOTIDE SEQUENCE [LARGE SCALE GENOMIC DNA]</scope>
    <source>
        <strain evidence="3">h7</strain>
    </source>
</reference>
<dbReference type="EMBL" id="KN831772">
    <property type="protein sequence ID" value="KIM45485.1"/>
    <property type="molecule type" value="Genomic_DNA"/>
</dbReference>
<dbReference type="STRING" id="686832.A0A0C3C9G9"/>
<dbReference type="InterPro" id="IPR011009">
    <property type="entry name" value="Kinase-like_dom_sf"/>
</dbReference>
<keyword evidence="3" id="KW-1185">Reference proteome</keyword>
<dbReference type="HOGENOM" id="CLU_021768_3_2_1"/>
<dbReference type="Pfam" id="PF01636">
    <property type="entry name" value="APH"/>
    <property type="match status" value="1"/>
</dbReference>
<dbReference type="OrthoDB" id="8300194at2759"/>
<accession>A0A0C3C9G9</accession>
<organism evidence="2 3">
    <name type="scientific">Hebeloma cylindrosporum</name>
    <dbReference type="NCBI Taxonomy" id="76867"/>
    <lineage>
        <taxon>Eukaryota</taxon>
        <taxon>Fungi</taxon>
        <taxon>Dikarya</taxon>
        <taxon>Basidiomycota</taxon>
        <taxon>Agaricomycotina</taxon>
        <taxon>Agaricomycetes</taxon>
        <taxon>Agaricomycetidae</taxon>
        <taxon>Agaricales</taxon>
        <taxon>Agaricineae</taxon>
        <taxon>Hymenogastraceae</taxon>
        <taxon>Hebeloma</taxon>
    </lineage>
</organism>
<dbReference type="Proteomes" id="UP000053424">
    <property type="component" value="Unassembled WGS sequence"/>
</dbReference>
<protein>
    <recommendedName>
        <fullName evidence="1">Aminoglycoside phosphotransferase domain-containing protein</fullName>
    </recommendedName>
</protein>
<evidence type="ECO:0000313" key="3">
    <source>
        <dbReference type="Proteomes" id="UP000053424"/>
    </source>
</evidence>
<dbReference type="Gene3D" id="3.90.1200.10">
    <property type="match status" value="1"/>
</dbReference>
<proteinExistence type="predicted"/>
<dbReference type="SUPFAM" id="SSF56112">
    <property type="entry name" value="Protein kinase-like (PK-like)"/>
    <property type="match status" value="1"/>
</dbReference>
<name>A0A0C3C9G9_HEBCY</name>
<dbReference type="CDD" id="cd05120">
    <property type="entry name" value="APH_ChoK_like"/>
    <property type="match status" value="1"/>
</dbReference>
<feature type="domain" description="Aminoglycoside phosphotransferase" evidence="1">
    <location>
        <begin position="3"/>
        <end position="193"/>
    </location>
</feature>
<evidence type="ECO:0000313" key="2">
    <source>
        <dbReference type="EMBL" id="KIM45485.1"/>
    </source>
</evidence>
<gene>
    <name evidence="2" type="ORF">M413DRAFT_442149</name>
</gene>
<dbReference type="AlphaFoldDB" id="A0A0C3C9G9"/>
<evidence type="ECO:0000259" key="1">
    <source>
        <dbReference type="Pfam" id="PF01636"/>
    </source>
</evidence>
<dbReference type="PANTHER" id="PTHR21310">
    <property type="entry name" value="AMINOGLYCOSIDE PHOSPHOTRANSFERASE-RELATED-RELATED"/>
    <property type="match status" value="1"/>
</dbReference>